<evidence type="ECO:0000256" key="6">
    <source>
        <dbReference type="SAM" id="MobiDB-lite"/>
    </source>
</evidence>
<accession>A0A9K3GJC8</accession>
<keyword evidence="4" id="KW-0804">Transcription</keyword>
<gene>
    <name evidence="8" type="ORF">KIPB_005922</name>
</gene>
<dbReference type="Pfam" id="PF05712">
    <property type="entry name" value="MRG"/>
    <property type="match status" value="1"/>
</dbReference>
<dbReference type="InterPro" id="IPR026541">
    <property type="entry name" value="MRG_dom"/>
</dbReference>
<sequence>WTPENVKQYLVPTQDEDEQPVSVASSFSPSGLAETKKRKGVAMPKGAIPKACLVPEALDKPSGQNVRPRPSGKPVDTIDRETIAASGRGYEVRMPIPRRMLLRLLHDHYRATVLNKPLDFPRPTSVETILSDYVEYISPLEDGSGDVTMTSGPAREGEKKTPKRQLTETYVAGLKSTFNTLLPLCLLYENEREDYDGYFGEHLTQSQQEPSDPLSPVEYYGAEHLLRLFTRLPEVLALQNIPESALSELICKSQEVLQYMNSREESLFE</sequence>
<name>A0A9K3GJC8_9EUKA</name>
<evidence type="ECO:0000313" key="9">
    <source>
        <dbReference type="Proteomes" id="UP000265618"/>
    </source>
</evidence>
<dbReference type="InterPro" id="IPR038217">
    <property type="entry name" value="MRG_C_sf"/>
</dbReference>
<evidence type="ECO:0000256" key="2">
    <source>
        <dbReference type="ARBA" id="ARBA00022853"/>
    </source>
</evidence>
<feature type="non-terminal residue" evidence="8">
    <location>
        <position position="1"/>
    </location>
</feature>
<keyword evidence="9" id="KW-1185">Reference proteome</keyword>
<evidence type="ECO:0000259" key="7">
    <source>
        <dbReference type="Pfam" id="PF05712"/>
    </source>
</evidence>
<dbReference type="InterPro" id="IPR008676">
    <property type="entry name" value="MRG"/>
</dbReference>
<dbReference type="Gene3D" id="1.10.274.30">
    <property type="entry name" value="MRG domain"/>
    <property type="match status" value="1"/>
</dbReference>
<dbReference type="GO" id="GO:0000123">
    <property type="term" value="C:histone acetyltransferase complex"/>
    <property type="evidence" value="ECO:0007669"/>
    <property type="project" value="TreeGrafter"/>
</dbReference>
<dbReference type="GO" id="GO:0005634">
    <property type="term" value="C:nucleus"/>
    <property type="evidence" value="ECO:0007669"/>
    <property type="project" value="UniProtKB-SubCell"/>
</dbReference>
<protein>
    <submittedName>
        <fullName evidence="8">Mortality factor-related chromodomain protein</fullName>
    </submittedName>
</protein>
<dbReference type="GO" id="GO:0006355">
    <property type="term" value="P:regulation of DNA-templated transcription"/>
    <property type="evidence" value="ECO:0007669"/>
    <property type="project" value="InterPro"/>
</dbReference>
<evidence type="ECO:0000256" key="3">
    <source>
        <dbReference type="ARBA" id="ARBA00023015"/>
    </source>
</evidence>
<keyword evidence="3" id="KW-0805">Transcription regulation</keyword>
<dbReference type="PROSITE" id="PS51640">
    <property type="entry name" value="MRG"/>
    <property type="match status" value="1"/>
</dbReference>
<keyword evidence="5" id="KW-0539">Nucleus</keyword>
<evidence type="ECO:0000256" key="5">
    <source>
        <dbReference type="ARBA" id="ARBA00023242"/>
    </source>
</evidence>
<evidence type="ECO:0000256" key="1">
    <source>
        <dbReference type="ARBA" id="ARBA00004123"/>
    </source>
</evidence>
<feature type="domain" description="MRG" evidence="7">
    <location>
        <begin position="88"/>
        <end position="269"/>
    </location>
</feature>
<dbReference type="EMBL" id="BDIP01001456">
    <property type="protein sequence ID" value="GIQ84435.1"/>
    <property type="molecule type" value="Genomic_DNA"/>
</dbReference>
<dbReference type="PANTHER" id="PTHR10880:SF15">
    <property type="entry name" value="MSL COMPLEX SUBUNIT 3"/>
    <property type="match status" value="1"/>
</dbReference>
<evidence type="ECO:0000256" key="4">
    <source>
        <dbReference type="ARBA" id="ARBA00023163"/>
    </source>
</evidence>
<feature type="region of interest" description="Disordered" evidence="6">
    <location>
        <begin position="1"/>
        <end position="41"/>
    </location>
</feature>
<comment type="caution">
    <text evidence="8">The sequence shown here is derived from an EMBL/GenBank/DDBJ whole genome shotgun (WGS) entry which is preliminary data.</text>
</comment>
<dbReference type="OrthoDB" id="124855at2759"/>
<dbReference type="AlphaFoldDB" id="A0A9K3GJC8"/>
<dbReference type="GO" id="GO:0006325">
    <property type="term" value="P:chromatin organization"/>
    <property type="evidence" value="ECO:0007669"/>
    <property type="project" value="UniProtKB-KW"/>
</dbReference>
<dbReference type="PANTHER" id="PTHR10880">
    <property type="entry name" value="MORTALITY FACTOR 4-LIKE PROTEIN"/>
    <property type="match status" value="1"/>
</dbReference>
<feature type="region of interest" description="Disordered" evidence="6">
    <location>
        <begin position="55"/>
        <end position="76"/>
    </location>
</feature>
<feature type="region of interest" description="Disordered" evidence="6">
    <location>
        <begin position="144"/>
        <end position="163"/>
    </location>
</feature>
<reference evidence="8 9" key="1">
    <citation type="journal article" date="2018" name="PLoS ONE">
        <title>The draft genome of Kipferlia bialata reveals reductive genome evolution in fornicate parasites.</title>
        <authorList>
            <person name="Tanifuji G."/>
            <person name="Takabayashi S."/>
            <person name="Kume K."/>
            <person name="Takagi M."/>
            <person name="Nakayama T."/>
            <person name="Kamikawa R."/>
            <person name="Inagaki Y."/>
            <person name="Hashimoto T."/>
        </authorList>
    </citation>
    <scope>NUCLEOTIDE SEQUENCE [LARGE SCALE GENOMIC DNA]</scope>
    <source>
        <strain evidence="8">NY0173</strain>
    </source>
</reference>
<comment type="subcellular location">
    <subcellularLocation>
        <location evidence="1">Nucleus</location>
    </subcellularLocation>
</comment>
<evidence type="ECO:0000313" key="8">
    <source>
        <dbReference type="EMBL" id="GIQ84435.1"/>
    </source>
</evidence>
<proteinExistence type="predicted"/>
<dbReference type="Proteomes" id="UP000265618">
    <property type="component" value="Unassembled WGS sequence"/>
</dbReference>
<organism evidence="8 9">
    <name type="scientific">Kipferlia bialata</name>
    <dbReference type="NCBI Taxonomy" id="797122"/>
    <lineage>
        <taxon>Eukaryota</taxon>
        <taxon>Metamonada</taxon>
        <taxon>Carpediemonas-like organisms</taxon>
        <taxon>Kipferlia</taxon>
    </lineage>
</organism>
<keyword evidence="2" id="KW-0156">Chromatin regulator</keyword>